<feature type="transmembrane region" description="Helical" evidence="4">
    <location>
        <begin position="38"/>
        <end position="58"/>
    </location>
</feature>
<evidence type="ECO:0000313" key="5">
    <source>
        <dbReference type="EMBL" id="AGW14721.1"/>
    </source>
</evidence>
<dbReference type="PANTHER" id="PTHR30024:SF47">
    <property type="entry name" value="TAURINE-BINDING PERIPLASMIC PROTEIN"/>
    <property type="match status" value="1"/>
</dbReference>
<keyword evidence="4" id="KW-0472">Membrane</keyword>
<dbReference type="GO" id="GO:0042597">
    <property type="term" value="C:periplasmic space"/>
    <property type="evidence" value="ECO:0007669"/>
    <property type="project" value="UniProtKB-SubCell"/>
</dbReference>
<keyword evidence="4" id="KW-0812">Transmembrane</keyword>
<comment type="similarity">
    <text evidence="2">Belongs to the bacterial solute-binding protein SsuA/TauA family.</text>
</comment>
<dbReference type="PANTHER" id="PTHR30024">
    <property type="entry name" value="ALIPHATIC SULFONATES-BINDING PROTEIN-RELATED"/>
    <property type="match status" value="1"/>
</dbReference>
<dbReference type="PATRIC" id="fig|1121448.10.peg.2959"/>
<name>T2GF29_MEGG1</name>
<evidence type="ECO:0000256" key="2">
    <source>
        <dbReference type="ARBA" id="ARBA00010742"/>
    </source>
</evidence>
<keyword evidence="6" id="KW-1185">Reference proteome</keyword>
<accession>T2GF29</accession>
<dbReference type="HOGENOM" id="CLU_028871_3_2_7"/>
<dbReference type="Proteomes" id="UP000016587">
    <property type="component" value="Chromosome"/>
</dbReference>
<dbReference type="SUPFAM" id="SSF53850">
    <property type="entry name" value="Periplasmic binding protein-like II"/>
    <property type="match status" value="1"/>
</dbReference>
<comment type="subcellular location">
    <subcellularLocation>
        <location evidence="1">Periplasm</location>
    </subcellularLocation>
</comment>
<keyword evidence="4" id="KW-1133">Transmembrane helix</keyword>
<reference evidence="5 6" key="1">
    <citation type="journal article" date="2013" name="J. Bacteriol.">
        <title>Roles of HynAB and Ech, the only two hydrogenases found in the model sulfate reducer Desulfovibrio gigas.</title>
        <authorList>
            <person name="Morais-Silva F.O."/>
            <person name="Santos C.I."/>
            <person name="Rodrigues R."/>
            <person name="Pereira I.A."/>
            <person name="Rodrigues-Pousada C."/>
        </authorList>
    </citation>
    <scope>NUCLEOTIDE SEQUENCE [LARGE SCALE GENOMIC DNA]</scope>
    <source>
        <strain evidence="6">ATCC 19364 / DSM 1382 / NCIMB 9332 / VKM B-1759</strain>
    </source>
</reference>
<protein>
    <submittedName>
        <fullName evidence="5">Putative nitrate/sulfonate/bicarbonate ABC transporter periplasmic components-like protein</fullName>
    </submittedName>
</protein>
<dbReference type="EMBL" id="CP006585">
    <property type="protein sequence ID" value="AGW14721.1"/>
    <property type="molecule type" value="Genomic_DNA"/>
</dbReference>
<dbReference type="eggNOG" id="COG0715">
    <property type="taxonomic scope" value="Bacteria"/>
</dbReference>
<dbReference type="Pfam" id="PF13379">
    <property type="entry name" value="NMT1_2"/>
    <property type="match status" value="1"/>
</dbReference>
<dbReference type="STRING" id="1121448.DGI_2998"/>
<dbReference type="Gene3D" id="3.40.190.10">
    <property type="entry name" value="Periplasmic binding protein-like II"/>
    <property type="match status" value="2"/>
</dbReference>
<dbReference type="KEGG" id="dgg:DGI_2998"/>
<evidence type="ECO:0000256" key="4">
    <source>
        <dbReference type="SAM" id="Phobius"/>
    </source>
</evidence>
<evidence type="ECO:0000313" key="6">
    <source>
        <dbReference type="Proteomes" id="UP000016587"/>
    </source>
</evidence>
<organism evidence="5 6">
    <name type="scientific">Megalodesulfovibrio gigas (strain ATCC 19364 / DSM 1382 / NCIMB 9332 / VKM B-1759)</name>
    <name type="common">Desulfovibrio gigas</name>
    <dbReference type="NCBI Taxonomy" id="1121448"/>
    <lineage>
        <taxon>Bacteria</taxon>
        <taxon>Pseudomonadati</taxon>
        <taxon>Thermodesulfobacteriota</taxon>
        <taxon>Desulfovibrionia</taxon>
        <taxon>Desulfovibrionales</taxon>
        <taxon>Desulfovibrionaceae</taxon>
        <taxon>Megalodesulfovibrio</taxon>
    </lineage>
</organism>
<dbReference type="AlphaFoldDB" id="T2GF29"/>
<evidence type="ECO:0000256" key="1">
    <source>
        <dbReference type="ARBA" id="ARBA00004418"/>
    </source>
</evidence>
<gene>
    <name evidence="5" type="ORF">DGI_2998</name>
</gene>
<proteinExistence type="inferred from homology"/>
<evidence type="ECO:0000256" key="3">
    <source>
        <dbReference type="ARBA" id="ARBA00022729"/>
    </source>
</evidence>
<keyword evidence="3" id="KW-0732">Signal</keyword>
<sequence length="364" mass="40155">MTISGEHSYRRLIFCTDSSSAPPERSSNLKELSMYCRFLRVVGLVMAACLLLAGATTAQARPYKIGMIHWIAYSPLNVADVKGFWKTLGLEVEVVNFGSNQELNGALEHKRIDIACDMMGSWVGMYMAGAPLKIVAETDWSFGGDKIIVKKGVTPEQLKGSTVGIYLNQPSVTYFLNKYLASINVPLKDAQLVELEPEALADNFISGRFQAIVNYDPQALRAERDGGGEVIATSASWEGVIPEGLVARADVLAEIPREDLIKVIQGWAQAVEWSKDSANWAEYMTILNEKTFEGEAPYSEADLKAMLDSVRIHSRAEQLARNKDGLRQYLVDLHAFLKENGMLTKEFAPEDLLAADVAVDALSR</sequence>
<reference evidence="6" key="2">
    <citation type="submission" date="2013-07" db="EMBL/GenBank/DDBJ databases">
        <authorList>
            <person name="Morais-Silva F.O."/>
            <person name="Rezende A.M."/>
            <person name="Pimentel C."/>
            <person name="Resende D.M."/>
            <person name="Santos C.I."/>
            <person name="Clemente C."/>
            <person name="de Oliveira L.M."/>
            <person name="da Silva S.M."/>
            <person name="Costa D.A."/>
            <person name="Varela-Raposo A."/>
            <person name="Horacio E.C.A."/>
            <person name="Matos M."/>
            <person name="Flores O."/>
            <person name="Ruiz J.C."/>
            <person name="Rodrigues-Pousada C."/>
        </authorList>
    </citation>
    <scope>NUCLEOTIDE SEQUENCE [LARGE SCALE GENOMIC DNA]</scope>
    <source>
        <strain evidence="6">ATCC 19364 / DSM 1382 / NCIMB 9332 / VKM B-1759</strain>
    </source>
</reference>